<accession>A0A6S7DL23</accession>
<feature type="transmembrane region" description="Helical" evidence="6">
    <location>
        <begin position="155"/>
        <end position="179"/>
    </location>
</feature>
<reference evidence="8 9" key="1">
    <citation type="submission" date="2020-04" db="EMBL/GenBank/DDBJ databases">
        <authorList>
            <person name="De Canck E."/>
        </authorList>
    </citation>
    <scope>NUCLEOTIDE SEQUENCE [LARGE SCALE GENOMIC DNA]</scope>
    <source>
        <strain evidence="8 9">LMG 26788</strain>
    </source>
</reference>
<evidence type="ECO:0000313" key="9">
    <source>
        <dbReference type="Proteomes" id="UP000494203"/>
    </source>
</evidence>
<feature type="transmembrane region" description="Helical" evidence="6">
    <location>
        <begin position="315"/>
        <end position="338"/>
    </location>
</feature>
<evidence type="ECO:0000256" key="4">
    <source>
        <dbReference type="ARBA" id="ARBA00023136"/>
    </source>
</evidence>
<dbReference type="InterPro" id="IPR020846">
    <property type="entry name" value="MFS_dom"/>
</dbReference>
<dbReference type="InterPro" id="IPR036259">
    <property type="entry name" value="MFS_trans_sf"/>
</dbReference>
<proteinExistence type="predicted"/>
<keyword evidence="4 6" id="KW-0472">Membrane</keyword>
<dbReference type="Pfam" id="PF07690">
    <property type="entry name" value="MFS_1"/>
    <property type="match status" value="1"/>
</dbReference>
<dbReference type="EMBL" id="CADIKZ010000001">
    <property type="protein sequence ID" value="CAB3817567.1"/>
    <property type="molecule type" value="Genomic_DNA"/>
</dbReference>
<feature type="transmembrane region" description="Helical" evidence="6">
    <location>
        <begin position="97"/>
        <end position="116"/>
    </location>
</feature>
<feature type="transmembrane region" description="Helical" evidence="6">
    <location>
        <begin position="69"/>
        <end position="85"/>
    </location>
</feature>
<gene>
    <name evidence="8" type="primary">ribZ_1</name>
    <name evidence="8" type="ORF">LMG26788_00096</name>
</gene>
<dbReference type="SUPFAM" id="SSF103473">
    <property type="entry name" value="MFS general substrate transporter"/>
    <property type="match status" value="1"/>
</dbReference>
<feature type="transmembrane region" description="Helical" evidence="6">
    <location>
        <begin position="217"/>
        <end position="236"/>
    </location>
</feature>
<evidence type="ECO:0000256" key="6">
    <source>
        <dbReference type="SAM" id="Phobius"/>
    </source>
</evidence>
<evidence type="ECO:0000256" key="3">
    <source>
        <dbReference type="ARBA" id="ARBA00022989"/>
    </source>
</evidence>
<evidence type="ECO:0000259" key="7">
    <source>
        <dbReference type="PROSITE" id="PS50850"/>
    </source>
</evidence>
<feature type="transmembrane region" description="Helical" evidence="6">
    <location>
        <begin position="242"/>
        <end position="263"/>
    </location>
</feature>
<feature type="region of interest" description="Disordered" evidence="5">
    <location>
        <begin position="1"/>
        <end position="20"/>
    </location>
</feature>
<dbReference type="PANTHER" id="PTHR42718:SF49">
    <property type="entry name" value="EXPORT PROTEIN"/>
    <property type="match status" value="1"/>
</dbReference>
<dbReference type="PANTHER" id="PTHR42718">
    <property type="entry name" value="MAJOR FACILITATOR SUPERFAMILY MULTIDRUG TRANSPORTER MFSC"/>
    <property type="match status" value="1"/>
</dbReference>
<dbReference type="PRINTS" id="PR01036">
    <property type="entry name" value="TCRTETB"/>
</dbReference>
<dbReference type="Proteomes" id="UP000494203">
    <property type="component" value="Unassembled WGS sequence"/>
</dbReference>
<feature type="transmembrane region" description="Helical" evidence="6">
    <location>
        <begin position="185"/>
        <end position="205"/>
    </location>
</feature>
<evidence type="ECO:0000256" key="1">
    <source>
        <dbReference type="ARBA" id="ARBA00004141"/>
    </source>
</evidence>
<evidence type="ECO:0000313" key="8">
    <source>
        <dbReference type="EMBL" id="CAB3817567.1"/>
    </source>
</evidence>
<organism evidence="8 9">
    <name type="scientific">Achromobacter pulmonis</name>
    <dbReference type="NCBI Taxonomy" id="1389932"/>
    <lineage>
        <taxon>Bacteria</taxon>
        <taxon>Pseudomonadati</taxon>
        <taxon>Pseudomonadota</taxon>
        <taxon>Betaproteobacteria</taxon>
        <taxon>Burkholderiales</taxon>
        <taxon>Alcaligenaceae</taxon>
        <taxon>Achromobacter</taxon>
    </lineage>
</organism>
<dbReference type="AlphaFoldDB" id="A0A6S7DL23"/>
<keyword evidence="2 6" id="KW-0812">Transmembrane</keyword>
<dbReference type="CDD" id="cd17321">
    <property type="entry name" value="MFS_MMR_MDR_like"/>
    <property type="match status" value="1"/>
</dbReference>
<dbReference type="Gene3D" id="1.20.1720.10">
    <property type="entry name" value="Multidrug resistance protein D"/>
    <property type="match status" value="1"/>
</dbReference>
<feature type="transmembrane region" description="Helical" evidence="6">
    <location>
        <begin position="122"/>
        <end position="143"/>
    </location>
</feature>
<dbReference type="RefSeq" id="WP_175139727.1">
    <property type="nucleotide sequence ID" value="NZ_CADIKZ010000001.1"/>
</dbReference>
<comment type="subcellular location">
    <subcellularLocation>
        <location evidence="1">Membrane</location>
        <topology evidence="1">Multi-pass membrane protein</topology>
    </subcellularLocation>
</comment>
<dbReference type="GO" id="GO:0016020">
    <property type="term" value="C:membrane"/>
    <property type="evidence" value="ECO:0007669"/>
    <property type="project" value="UniProtKB-SubCell"/>
</dbReference>
<keyword evidence="3 6" id="KW-1133">Transmembrane helix</keyword>
<dbReference type="Gene3D" id="1.20.1250.20">
    <property type="entry name" value="MFS general substrate transporter like domains"/>
    <property type="match status" value="1"/>
</dbReference>
<protein>
    <submittedName>
        <fullName evidence="8">Riboflavin transporter RibZ</fullName>
    </submittedName>
</protein>
<sequence length="483" mass="47795">MSQSSPNAAPASQAPRNPAPAALAGRHTAWALAGLALSMLLSSLGTSSANVGLPTLAQALHAPFSQVQWIVLAYLLAITSCVVGAGRLGDMAGRRRLLLAGIAVFTLASVACGMAATLTQLVAARVAQGMGAAVMMALTMAFVGDLLPKDRAGSAMGLLGTMSAVGTALGPTLGGALIAGPGWRAIFLLNLPLGLVAMGLAYRYLPADRPRAARPASFDVVGTVMLAAALVAYALAMTLGRGSFGALNAGLLLAAVAGGWLFLRVEARATAPLLRPALLRRPDLRTGLATNALVSTVIMATFVVGPFYLTQALGLGAAAVGLVMSVGPVVSALCGVPAGRLVDRLGAGRVSRAGLAAVAAGAGLLAAAPATLGVAGYVGPIALLTVGYASFQAANNTGVMASIGAEQRGLVAGMLNLSRNLGLVTGASVLGALFAHGAGATDLAMAAPAAVARGMTLTFAVVAVLGAGGFVIAWRNRGAGRAV</sequence>
<feature type="transmembrane region" description="Helical" evidence="6">
    <location>
        <begin position="451"/>
        <end position="474"/>
    </location>
</feature>
<dbReference type="GO" id="GO:0022857">
    <property type="term" value="F:transmembrane transporter activity"/>
    <property type="evidence" value="ECO:0007669"/>
    <property type="project" value="InterPro"/>
</dbReference>
<feature type="transmembrane region" description="Helical" evidence="6">
    <location>
        <begin position="421"/>
        <end position="439"/>
    </location>
</feature>
<keyword evidence="9" id="KW-1185">Reference proteome</keyword>
<name>A0A6S7DL23_9BURK</name>
<evidence type="ECO:0000256" key="2">
    <source>
        <dbReference type="ARBA" id="ARBA00022692"/>
    </source>
</evidence>
<dbReference type="PROSITE" id="PS50850">
    <property type="entry name" value="MFS"/>
    <property type="match status" value="1"/>
</dbReference>
<feature type="transmembrane region" description="Helical" evidence="6">
    <location>
        <begin position="284"/>
        <end position="309"/>
    </location>
</feature>
<evidence type="ECO:0000256" key="5">
    <source>
        <dbReference type="SAM" id="MobiDB-lite"/>
    </source>
</evidence>
<feature type="domain" description="Major facilitator superfamily (MFS) profile" evidence="7">
    <location>
        <begin position="31"/>
        <end position="478"/>
    </location>
</feature>
<dbReference type="InterPro" id="IPR011701">
    <property type="entry name" value="MFS"/>
</dbReference>
<feature type="transmembrane region" description="Helical" evidence="6">
    <location>
        <begin position="350"/>
        <end position="368"/>
    </location>
</feature>